<feature type="compositionally biased region" description="Basic residues" evidence="1">
    <location>
        <begin position="41"/>
        <end position="50"/>
    </location>
</feature>
<evidence type="ECO:0000313" key="4">
    <source>
        <dbReference type="Proteomes" id="UP000823388"/>
    </source>
</evidence>
<evidence type="ECO:0000256" key="1">
    <source>
        <dbReference type="SAM" id="MobiDB-lite"/>
    </source>
</evidence>
<keyword evidence="4" id="KW-1185">Reference proteome</keyword>
<dbReference type="AlphaFoldDB" id="A0A8T0W1C6"/>
<dbReference type="EMBL" id="CM029039">
    <property type="protein sequence ID" value="KAG2642152.1"/>
    <property type="molecule type" value="Genomic_DNA"/>
</dbReference>
<evidence type="ECO:0000313" key="3">
    <source>
        <dbReference type="EMBL" id="KAG2642152.1"/>
    </source>
</evidence>
<evidence type="ECO:0000256" key="2">
    <source>
        <dbReference type="SAM" id="SignalP"/>
    </source>
</evidence>
<accession>A0A8T0W1C6</accession>
<keyword evidence="2" id="KW-0732">Signal</keyword>
<feature type="region of interest" description="Disordered" evidence="1">
    <location>
        <begin position="21"/>
        <end position="101"/>
    </location>
</feature>
<comment type="caution">
    <text evidence="3">The sequence shown here is derived from an EMBL/GenBank/DDBJ whole genome shotgun (WGS) entry which is preliminary data.</text>
</comment>
<organism evidence="3 4">
    <name type="scientific">Panicum virgatum</name>
    <name type="common">Blackwell switchgrass</name>
    <dbReference type="NCBI Taxonomy" id="38727"/>
    <lineage>
        <taxon>Eukaryota</taxon>
        <taxon>Viridiplantae</taxon>
        <taxon>Streptophyta</taxon>
        <taxon>Embryophyta</taxon>
        <taxon>Tracheophyta</taxon>
        <taxon>Spermatophyta</taxon>
        <taxon>Magnoliopsida</taxon>
        <taxon>Liliopsida</taxon>
        <taxon>Poales</taxon>
        <taxon>Poaceae</taxon>
        <taxon>PACMAD clade</taxon>
        <taxon>Panicoideae</taxon>
        <taxon>Panicodae</taxon>
        <taxon>Paniceae</taxon>
        <taxon>Panicinae</taxon>
        <taxon>Panicum</taxon>
        <taxon>Panicum sect. Hiantes</taxon>
    </lineage>
</organism>
<feature type="signal peptide" evidence="2">
    <location>
        <begin position="1"/>
        <end position="19"/>
    </location>
</feature>
<gene>
    <name evidence="3" type="ORF">PVAP13_2KG261058</name>
</gene>
<reference evidence="3" key="1">
    <citation type="submission" date="2020-05" db="EMBL/GenBank/DDBJ databases">
        <title>WGS assembly of Panicum virgatum.</title>
        <authorList>
            <person name="Lovell J.T."/>
            <person name="Jenkins J."/>
            <person name="Shu S."/>
            <person name="Juenger T.E."/>
            <person name="Schmutz J."/>
        </authorList>
    </citation>
    <scope>NUCLEOTIDE SEQUENCE</scope>
    <source>
        <strain evidence="3">AP13</strain>
    </source>
</reference>
<protein>
    <submittedName>
        <fullName evidence="3">Uncharacterized protein</fullName>
    </submittedName>
</protein>
<proteinExistence type="predicted"/>
<sequence length="101" mass="11105">MLNKFFFFHLLLRCRRLRGGAGCRRRGPRQRVWPAGVPGPRRGRRGRAARRAGGAAWRCAGPAGARGARGGERRQGAGAGGAREDLGKRERGRRSEEERGN</sequence>
<name>A0A8T0W1C6_PANVG</name>
<feature type="compositionally biased region" description="Low complexity" evidence="1">
    <location>
        <begin position="51"/>
        <end position="66"/>
    </location>
</feature>
<feature type="chain" id="PRO_5035762984" evidence="2">
    <location>
        <begin position="20"/>
        <end position="101"/>
    </location>
</feature>
<dbReference type="Proteomes" id="UP000823388">
    <property type="component" value="Chromosome 2K"/>
</dbReference>
<feature type="compositionally biased region" description="Low complexity" evidence="1">
    <location>
        <begin position="30"/>
        <end position="40"/>
    </location>
</feature>
<feature type="compositionally biased region" description="Basic and acidic residues" evidence="1">
    <location>
        <begin position="82"/>
        <end position="101"/>
    </location>
</feature>